<keyword evidence="5" id="KW-0501">Molybdenum cofactor biosynthesis</keyword>
<reference evidence="13 14" key="1">
    <citation type="submission" date="2023-02" db="EMBL/GenBank/DDBJ databases">
        <title>Genome sequence of Sphingomonas naphthae.</title>
        <authorList>
            <person name="Kim S."/>
            <person name="Heo J."/>
            <person name="Kwon S.-W."/>
        </authorList>
    </citation>
    <scope>NUCLEOTIDE SEQUENCE [LARGE SCALE GENOMIC DNA]</scope>
    <source>
        <strain evidence="13 14">KACC 18716</strain>
    </source>
</reference>
<evidence type="ECO:0000256" key="1">
    <source>
        <dbReference type="ARBA" id="ARBA00005046"/>
    </source>
</evidence>
<sequence length="147" mass="15964">MSLDVRVQPETFDPGAELARLEALGGGGVASFTGIVRGDGGLTELLLEHHPGMTARTMKAIADDALARWPLLGLTVIHRHGPLVPGDRIVFVATTARHRAAALDACAFLIDWLKTRAPFWKRETFADGTVRWVEPRAEDAAAESRWG</sequence>
<evidence type="ECO:0000256" key="11">
    <source>
        <dbReference type="ARBA" id="ARBA00032474"/>
    </source>
</evidence>
<dbReference type="EC" id="2.8.1.12" evidence="3"/>
<comment type="subunit">
    <text evidence="7">Heterotetramer of 2 MoaD subunits and 2 MoaE subunits. Also stable as homodimer. The enzyme changes between these two forms during catalysis.</text>
</comment>
<dbReference type="Pfam" id="PF02391">
    <property type="entry name" value="MoaE"/>
    <property type="match status" value="1"/>
</dbReference>
<organism evidence="13 14">
    <name type="scientific">Sphingomonas naphthae</name>
    <dbReference type="NCBI Taxonomy" id="1813468"/>
    <lineage>
        <taxon>Bacteria</taxon>
        <taxon>Pseudomonadati</taxon>
        <taxon>Pseudomonadota</taxon>
        <taxon>Alphaproteobacteria</taxon>
        <taxon>Sphingomonadales</taxon>
        <taxon>Sphingomonadaceae</taxon>
        <taxon>Sphingomonas</taxon>
    </lineage>
</organism>
<dbReference type="CDD" id="cd00756">
    <property type="entry name" value="MoaE"/>
    <property type="match status" value="1"/>
</dbReference>
<evidence type="ECO:0000256" key="7">
    <source>
        <dbReference type="ARBA" id="ARBA00026066"/>
    </source>
</evidence>
<dbReference type="SUPFAM" id="SSF54690">
    <property type="entry name" value="Molybdopterin synthase subunit MoaE"/>
    <property type="match status" value="1"/>
</dbReference>
<comment type="function">
    <text evidence="6">Converts molybdopterin precursor Z into molybdopterin. This requires the incorporation of two sulfur atoms into precursor Z to generate a dithiolene group. The sulfur is provided by MoaD.</text>
</comment>
<dbReference type="InterPro" id="IPR003448">
    <property type="entry name" value="Mopterin_biosynth_MoaE"/>
</dbReference>
<keyword evidence="14" id="KW-1185">Reference proteome</keyword>
<evidence type="ECO:0000256" key="5">
    <source>
        <dbReference type="ARBA" id="ARBA00023150"/>
    </source>
</evidence>
<evidence type="ECO:0000313" key="14">
    <source>
        <dbReference type="Proteomes" id="UP001220395"/>
    </source>
</evidence>
<gene>
    <name evidence="13" type="ORF">PQ455_07065</name>
</gene>
<evidence type="ECO:0000313" key="13">
    <source>
        <dbReference type="EMBL" id="WCT74972.1"/>
    </source>
</evidence>
<proteinExistence type="inferred from homology"/>
<evidence type="ECO:0000256" key="8">
    <source>
        <dbReference type="ARBA" id="ARBA00029745"/>
    </source>
</evidence>
<evidence type="ECO:0000256" key="10">
    <source>
        <dbReference type="ARBA" id="ARBA00030781"/>
    </source>
</evidence>
<evidence type="ECO:0000256" key="12">
    <source>
        <dbReference type="ARBA" id="ARBA00049878"/>
    </source>
</evidence>
<evidence type="ECO:0000256" key="9">
    <source>
        <dbReference type="ARBA" id="ARBA00030407"/>
    </source>
</evidence>
<dbReference type="Gene3D" id="3.90.1170.40">
    <property type="entry name" value="Molybdopterin biosynthesis MoaE subunit"/>
    <property type="match status" value="1"/>
</dbReference>
<dbReference type="EMBL" id="CP117411">
    <property type="protein sequence ID" value="WCT74972.1"/>
    <property type="molecule type" value="Genomic_DNA"/>
</dbReference>
<protein>
    <recommendedName>
        <fullName evidence="4">Molybdopterin synthase catalytic subunit</fullName>
        <ecNumber evidence="3">2.8.1.12</ecNumber>
    </recommendedName>
    <alternativeName>
        <fullName evidence="10">MPT synthase subunit 2</fullName>
    </alternativeName>
    <alternativeName>
        <fullName evidence="8">Molybdenum cofactor biosynthesis protein E</fullName>
    </alternativeName>
    <alternativeName>
        <fullName evidence="9">Molybdopterin-converting factor large subunit</fullName>
    </alternativeName>
    <alternativeName>
        <fullName evidence="11">Molybdopterin-converting factor subunit 2</fullName>
    </alternativeName>
</protein>
<evidence type="ECO:0000256" key="3">
    <source>
        <dbReference type="ARBA" id="ARBA00011950"/>
    </source>
</evidence>
<comment type="catalytic activity">
    <reaction evidence="12">
        <text>2 [molybdopterin-synthase sulfur-carrier protein]-C-terminal-Gly-aminoethanethioate + cyclic pyranopterin phosphate + H2O = molybdopterin + 2 [molybdopterin-synthase sulfur-carrier protein]-C-terminal Gly-Gly + 2 H(+)</text>
        <dbReference type="Rhea" id="RHEA:26333"/>
        <dbReference type="Rhea" id="RHEA-COMP:12202"/>
        <dbReference type="Rhea" id="RHEA-COMP:19907"/>
        <dbReference type="ChEBI" id="CHEBI:15377"/>
        <dbReference type="ChEBI" id="CHEBI:15378"/>
        <dbReference type="ChEBI" id="CHEBI:58698"/>
        <dbReference type="ChEBI" id="CHEBI:59648"/>
        <dbReference type="ChEBI" id="CHEBI:90778"/>
        <dbReference type="ChEBI" id="CHEBI:232372"/>
        <dbReference type="EC" id="2.8.1.12"/>
    </reaction>
</comment>
<evidence type="ECO:0000256" key="6">
    <source>
        <dbReference type="ARBA" id="ARBA00025448"/>
    </source>
</evidence>
<name>A0ABY7TP08_9SPHN</name>
<dbReference type="InterPro" id="IPR036563">
    <property type="entry name" value="MoaE_sf"/>
</dbReference>
<evidence type="ECO:0000256" key="4">
    <source>
        <dbReference type="ARBA" id="ARBA00013858"/>
    </source>
</evidence>
<accession>A0ABY7TP08</accession>
<dbReference type="RefSeq" id="WP_273690442.1">
    <property type="nucleotide sequence ID" value="NZ_CP117411.1"/>
</dbReference>
<comment type="pathway">
    <text evidence="1">Cofactor biosynthesis; molybdopterin biosynthesis.</text>
</comment>
<dbReference type="Proteomes" id="UP001220395">
    <property type="component" value="Chromosome"/>
</dbReference>
<dbReference type="PANTHER" id="PTHR23404">
    <property type="entry name" value="MOLYBDOPTERIN SYNTHASE RELATED"/>
    <property type="match status" value="1"/>
</dbReference>
<evidence type="ECO:0000256" key="2">
    <source>
        <dbReference type="ARBA" id="ARBA00005426"/>
    </source>
</evidence>
<comment type="similarity">
    <text evidence="2">Belongs to the MoaE family.</text>
</comment>